<dbReference type="EMBL" id="JBHLXJ010000003">
    <property type="protein sequence ID" value="MFC0348714.1"/>
    <property type="molecule type" value="Genomic_DNA"/>
</dbReference>
<dbReference type="RefSeq" id="WP_390209919.1">
    <property type="nucleotide sequence ID" value="NZ_JBHLXJ010000003.1"/>
</dbReference>
<evidence type="ECO:0000256" key="2">
    <source>
        <dbReference type="ARBA" id="ARBA00023125"/>
    </source>
</evidence>
<dbReference type="SMART" id="SM00345">
    <property type="entry name" value="HTH_GNTR"/>
    <property type="match status" value="1"/>
</dbReference>
<evidence type="ECO:0000259" key="4">
    <source>
        <dbReference type="PROSITE" id="PS50949"/>
    </source>
</evidence>
<sequence length="123" mass="13563">MDLEIDEDSSEPVYEQIVRLIQLGAQQGRLAAGLALPSIRQLASDLSLNHNTVAKAYKILESKRVIRTAGTKGTFIHSEAASHVEQHNQTDALLLMRELVARLREQGMSNKQIQAAFKAAISQ</sequence>
<dbReference type="InterPro" id="IPR000524">
    <property type="entry name" value="Tscrpt_reg_HTH_GntR"/>
</dbReference>
<reference evidence="5 6" key="1">
    <citation type="submission" date="2024-09" db="EMBL/GenBank/DDBJ databases">
        <authorList>
            <person name="Sun Q."/>
            <person name="Mori K."/>
        </authorList>
    </citation>
    <scope>NUCLEOTIDE SEQUENCE [LARGE SCALE GENOMIC DNA]</scope>
    <source>
        <strain evidence="5 6">CCM 8677</strain>
    </source>
</reference>
<keyword evidence="2" id="KW-0238">DNA-binding</keyword>
<dbReference type="SUPFAM" id="SSF46785">
    <property type="entry name" value="Winged helix' DNA-binding domain"/>
    <property type="match status" value="1"/>
</dbReference>
<dbReference type="PROSITE" id="PS50949">
    <property type="entry name" value="HTH_GNTR"/>
    <property type="match status" value="1"/>
</dbReference>
<dbReference type="Proteomes" id="UP001589844">
    <property type="component" value="Unassembled WGS sequence"/>
</dbReference>
<dbReference type="PANTHER" id="PTHR38445">
    <property type="entry name" value="HTH-TYPE TRANSCRIPTIONAL REPRESSOR YTRA"/>
    <property type="match status" value="1"/>
</dbReference>
<keyword evidence="6" id="KW-1185">Reference proteome</keyword>
<comment type="caution">
    <text evidence="5">The sequence shown here is derived from an EMBL/GenBank/DDBJ whole genome shotgun (WGS) entry which is preliminary data.</text>
</comment>
<proteinExistence type="predicted"/>
<dbReference type="InterPro" id="IPR036388">
    <property type="entry name" value="WH-like_DNA-bd_sf"/>
</dbReference>
<feature type="domain" description="HTH gntR-type" evidence="4">
    <location>
        <begin position="11"/>
        <end position="79"/>
    </location>
</feature>
<evidence type="ECO:0000256" key="1">
    <source>
        <dbReference type="ARBA" id="ARBA00023015"/>
    </source>
</evidence>
<dbReference type="InterPro" id="IPR036390">
    <property type="entry name" value="WH_DNA-bd_sf"/>
</dbReference>
<keyword evidence="1" id="KW-0805">Transcription regulation</keyword>
<dbReference type="CDD" id="cd07377">
    <property type="entry name" value="WHTH_GntR"/>
    <property type="match status" value="1"/>
</dbReference>
<evidence type="ECO:0000256" key="3">
    <source>
        <dbReference type="ARBA" id="ARBA00023163"/>
    </source>
</evidence>
<gene>
    <name evidence="5" type="ORF">ACFFJH_02770</name>
</gene>
<protein>
    <submittedName>
        <fullName evidence="5">GntR family transcriptional regulator</fullName>
    </submittedName>
</protein>
<organism evidence="5 6">
    <name type="scientific">Undibacterium danionis</name>
    <dbReference type="NCBI Taxonomy" id="1812100"/>
    <lineage>
        <taxon>Bacteria</taxon>
        <taxon>Pseudomonadati</taxon>
        <taxon>Pseudomonadota</taxon>
        <taxon>Betaproteobacteria</taxon>
        <taxon>Burkholderiales</taxon>
        <taxon>Oxalobacteraceae</taxon>
        <taxon>Undibacterium</taxon>
    </lineage>
</organism>
<keyword evidence="3" id="KW-0804">Transcription</keyword>
<dbReference type="PANTHER" id="PTHR38445:SF9">
    <property type="entry name" value="HTH-TYPE TRANSCRIPTIONAL REPRESSOR YTRA"/>
    <property type="match status" value="1"/>
</dbReference>
<accession>A0ABV6IA57</accession>
<name>A0ABV6IA57_9BURK</name>
<evidence type="ECO:0000313" key="5">
    <source>
        <dbReference type="EMBL" id="MFC0348714.1"/>
    </source>
</evidence>
<dbReference type="Gene3D" id="1.10.10.10">
    <property type="entry name" value="Winged helix-like DNA-binding domain superfamily/Winged helix DNA-binding domain"/>
    <property type="match status" value="1"/>
</dbReference>
<dbReference type="Pfam" id="PF00392">
    <property type="entry name" value="GntR"/>
    <property type="match status" value="1"/>
</dbReference>
<evidence type="ECO:0000313" key="6">
    <source>
        <dbReference type="Proteomes" id="UP001589844"/>
    </source>
</evidence>